<accession>A0A7X8SGX0</accession>
<feature type="domain" description="Response regulatory" evidence="2">
    <location>
        <begin position="2"/>
        <end position="115"/>
    </location>
</feature>
<dbReference type="PROSITE" id="PS50930">
    <property type="entry name" value="HTH_LYTTR"/>
    <property type="match status" value="1"/>
</dbReference>
<dbReference type="InterPro" id="IPR046947">
    <property type="entry name" value="LytR-like"/>
</dbReference>
<feature type="modified residue" description="4-aspartylphosphate" evidence="1">
    <location>
        <position position="55"/>
    </location>
</feature>
<evidence type="ECO:0000256" key="1">
    <source>
        <dbReference type="PROSITE-ProRule" id="PRU00169"/>
    </source>
</evidence>
<keyword evidence="5" id="KW-1185">Reference proteome</keyword>
<comment type="caution">
    <text evidence="4">The sequence shown here is derived from an EMBL/GenBank/DDBJ whole genome shotgun (WGS) entry which is preliminary data.</text>
</comment>
<dbReference type="GO" id="GO:0003677">
    <property type="term" value="F:DNA binding"/>
    <property type="evidence" value="ECO:0007669"/>
    <property type="project" value="InterPro"/>
</dbReference>
<dbReference type="GO" id="GO:0000156">
    <property type="term" value="F:phosphorelay response regulator activity"/>
    <property type="evidence" value="ECO:0007669"/>
    <property type="project" value="InterPro"/>
</dbReference>
<dbReference type="PANTHER" id="PTHR37299">
    <property type="entry name" value="TRANSCRIPTIONAL REGULATOR-RELATED"/>
    <property type="match status" value="1"/>
</dbReference>
<keyword evidence="1" id="KW-0597">Phosphoprotein</keyword>
<sequence length="250" mass="29367">MNVLIIEDEIHTAQRLEKLITQYDPQINVVDKVESVEDSIQWFQENKAPDLIFQDIELSDGNCFQIYDTVDVDVPIIFTTAYSEYALKSFQLNSIDYVLKPYDLKDIKRVIDKFISYGNLFQTSNQKVLKEVSTTNKKEYKQRFLINIGDQLKSISIEQIAFIKYEDSLSFIHLFDHGKYPVDKSITTLETELDPTTFFRVNRKYIIHVNSISKINTWFNSRLQVEVNAPDEEIIVSRDRVKAFKEWLDL</sequence>
<evidence type="ECO:0000259" key="2">
    <source>
        <dbReference type="PROSITE" id="PS50110"/>
    </source>
</evidence>
<dbReference type="SMART" id="SM00850">
    <property type="entry name" value="LytTR"/>
    <property type="match status" value="1"/>
</dbReference>
<protein>
    <submittedName>
        <fullName evidence="4">Response regulator transcription factor</fullName>
    </submittedName>
</protein>
<evidence type="ECO:0000313" key="4">
    <source>
        <dbReference type="EMBL" id="NLR90045.1"/>
    </source>
</evidence>
<reference evidence="4 5" key="1">
    <citation type="submission" date="2020-04" db="EMBL/GenBank/DDBJ databases">
        <title>Flammeovirga sp. SR4, a novel species isolated from seawater.</title>
        <authorList>
            <person name="Wang X."/>
        </authorList>
    </citation>
    <scope>NUCLEOTIDE SEQUENCE [LARGE SCALE GENOMIC DNA]</scope>
    <source>
        <strain evidence="4 5">SR4</strain>
    </source>
</reference>
<dbReference type="AlphaFoldDB" id="A0A7X8SGX0"/>
<dbReference type="PROSITE" id="PS50110">
    <property type="entry name" value="RESPONSE_REGULATORY"/>
    <property type="match status" value="1"/>
</dbReference>
<gene>
    <name evidence="4" type="ORF">HGP29_02455</name>
</gene>
<evidence type="ECO:0000313" key="5">
    <source>
        <dbReference type="Proteomes" id="UP000585050"/>
    </source>
</evidence>
<evidence type="ECO:0000259" key="3">
    <source>
        <dbReference type="PROSITE" id="PS50930"/>
    </source>
</evidence>
<dbReference type="InterPro" id="IPR001789">
    <property type="entry name" value="Sig_transdc_resp-reg_receiver"/>
</dbReference>
<dbReference type="PANTHER" id="PTHR37299:SF1">
    <property type="entry name" value="STAGE 0 SPORULATION PROTEIN A HOMOLOG"/>
    <property type="match status" value="1"/>
</dbReference>
<name>A0A7X8SGX0_9BACT</name>
<dbReference type="SUPFAM" id="SSF52172">
    <property type="entry name" value="CheY-like"/>
    <property type="match status" value="1"/>
</dbReference>
<dbReference type="EMBL" id="JABAIL010000001">
    <property type="protein sequence ID" value="NLR90045.1"/>
    <property type="molecule type" value="Genomic_DNA"/>
</dbReference>
<dbReference type="Gene3D" id="3.40.50.2300">
    <property type="match status" value="1"/>
</dbReference>
<dbReference type="Gene3D" id="2.40.50.1020">
    <property type="entry name" value="LytTr DNA-binding domain"/>
    <property type="match status" value="1"/>
</dbReference>
<organism evidence="4 5">
    <name type="scientific">Flammeovirga agarivorans</name>
    <dbReference type="NCBI Taxonomy" id="2726742"/>
    <lineage>
        <taxon>Bacteria</taxon>
        <taxon>Pseudomonadati</taxon>
        <taxon>Bacteroidota</taxon>
        <taxon>Cytophagia</taxon>
        <taxon>Cytophagales</taxon>
        <taxon>Flammeovirgaceae</taxon>
        <taxon>Flammeovirga</taxon>
    </lineage>
</organism>
<dbReference type="Proteomes" id="UP000585050">
    <property type="component" value="Unassembled WGS sequence"/>
</dbReference>
<dbReference type="SMART" id="SM00448">
    <property type="entry name" value="REC"/>
    <property type="match status" value="1"/>
</dbReference>
<dbReference type="Pfam" id="PF00072">
    <property type="entry name" value="Response_reg"/>
    <property type="match status" value="1"/>
</dbReference>
<proteinExistence type="predicted"/>
<dbReference type="InterPro" id="IPR011006">
    <property type="entry name" value="CheY-like_superfamily"/>
</dbReference>
<dbReference type="InterPro" id="IPR007492">
    <property type="entry name" value="LytTR_DNA-bd_dom"/>
</dbReference>
<dbReference type="RefSeq" id="WP_168880724.1">
    <property type="nucleotide sequence ID" value="NZ_JABAIL010000001.1"/>
</dbReference>
<feature type="domain" description="HTH LytTR-type" evidence="3">
    <location>
        <begin position="144"/>
        <end position="250"/>
    </location>
</feature>
<dbReference type="Pfam" id="PF04397">
    <property type="entry name" value="LytTR"/>
    <property type="match status" value="1"/>
</dbReference>